<dbReference type="Pfam" id="PF17761">
    <property type="entry name" value="DUF1016_N"/>
    <property type="match status" value="1"/>
</dbReference>
<evidence type="ECO:0000259" key="1">
    <source>
        <dbReference type="Pfam" id="PF06250"/>
    </source>
</evidence>
<keyword evidence="3" id="KW-0687">Ribonucleoprotein</keyword>
<feature type="domain" description="YhcG PDDEXK nuclease" evidence="1">
    <location>
        <begin position="173"/>
        <end position="324"/>
    </location>
</feature>
<dbReference type="AlphaFoldDB" id="A0A0J5P5L5"/>
<keyword evidence="4" id="KW-1185">Reference proteome</keyword>
<organism evidence="3 4">
    <name type="scientific">Muribacter muris</name>
    <dbReference type="NCBI Taxonomy" id="67855"/>
    <lineage>
        <taxon>Bacteria</taxon>
        <taxon>Pseudomonadati</taxon>
        <taxon>Pseudomonadota</taxon>
        <taxon>Gammaproteobacteria</taxon>
        <taxon>Pasteurellales</taxon>
        <taxon>Pasteurellaceae</taxon>
        <taxon>Muribacter</taxon>
    </lineage>
</organism>
<reference evidence="3 4" key="1">
    <citation type="submission" date="2014-12" db="EMBL/GenBank/DDBJ databases">
        <title>Reclassification of Actinobacillus muris as Muribacter muris.</title>
        <authorList>
            <person name="Christensen H."/>
            <person name="Nicklas W."/>
            <person name="Bisgaard M."/>
        </authorList>
    </citation>
    <scope>NUCLEOTIDE SEQUENCE [LARGE SCALE GENOMIC DNA]</scope>
    <source>
        <strain evidence="3 4">Ackerman80-443D</strain>
    </source>
</reference>
<name>A0A0J5P5L5_9PAST</name>
<accession>A0A0J5P5L5</accession>
<dbReference type="Pfam" id="PF06250">
    <property type="entry name" value="YhcG_C"/>
    <property type="match status" value="1"/>
</dbReference>
<dbReference type="InterPro" id="IPR011856">
    <property type="entry name" value="tRNA_endonuc-like_dom_sf"/>
</dbReference>
<dbReference type="Gene3D" id="3.40.1350.10">
    <property type="match status" value="1"/>
</dbReference>
<dbReference type="Proteomes" id="UP000036270">
    <property type="component" value="Unassembled WGS sequence"/>
</dbReference>
<dbReference type="PANTHER" id="PTHR30547:SF5">
    <property type="entry name" value="NUCLEASE YHCG-RELATED"/>
    <property type="match status" value="1"/>
</dbReference>
<dbReference type="InterPro" id="IPR041527">
    <property type="entry name" value="YhcG_N"/>
</dbReference>
<evidence type="ECO:0000313" key="3">
    <source>
        <dbReference type="EMBL" id="KMK51561.1"/>
    </source>
</evidence>
<dbReference type="InterPro" id="IPR009362">
    <property type="entry name" value="YhcG_C"/>
</dbReference>
<dbReference type="GO" id="GO:0005840">
    <property type="term" value="C:ribosome"/>
    <property type="evidence" value="ECO:0007669"/>
    <property type="project" value="UniProtKB-KW"/>
</dbReference>
<dbReference type="PATRIC" id="fig|67855.3.peg.1118"/>
<dbReference type="STRING" id="67855.RO21_05715"/>
<evidence type="ECO:0000259" key="2">
    <source>
        <dbReference type="Pfam" id="PF17761"/>
    </source>
</evidence>
<gene>
    <name evidence="3" type="ORF">RO21_05715</name>
</gene>
<dbReference type="EMBL" id="JWIZ01000030">
    <property type="protein sequence ID" value="KMK51561.1"/>
    <property type="molecule type" value="Genomic_DNA"/>
</dbReference>
<proteinExistence type="predicted"/>
<evidence type="ECO:0000313" key="4">
    <source>
        <dbReference type="Proteomes" id="UP000036270"/>
    </source>
</evidence>
<protein>
    <submittedName>
        <fullName evidence="3">50S ribosomal protein L31</fullName>
    </submittedName>
</protein>
<keyword evidence="3" id="KW-0689">Ribosomal protein</keyword>
<dbReference type="GO" id="GO:0003676">
    <property type="term" value="F:nucleic acid binding"/>
    <property type="evidence" value="ECO:0007669"/>
    <property type="project" value="InterPro"/>
</dbReference>
<feature type="domain" description="YhcG N-terminal" evidence="2">
    <location>
        <begin position="11"/>
        <end position="148"/>
    </location>
</feature>
<dbReference type="PANTHER" id="PTHR30547">
    <property type="entry name" value="UNCHARACTERIZED PROTEIN YHCG-RELATED"/>
    <property type="match status" value="1"/>
</dbReference>
<dbReference type="InterPro" id="IPR053148">
    <property type="entry name" value="PD-DEXK-like_domain"/>
</dbReference>
<sequence length="340" mass="39754">MAVLTKSYIHEIKQILAEARQQAYVAVNSAMVDAYWKIGERIVQEEQNGKERAEYGKAVLKKLSIELTSTFGKGFSYRSLREIRQFYLLFPDYPKWRTVFAKLTWSHFQRVLKVQNAEARTYYLTEAAENHWSVRTLDRNISTLYYDRLIASKDKSLVEAEMQQKSEPLQAKDLFKNPTILEFLQLPANMAYSEQELEKALIDNLQQFMLELGKGFAFVARQKHIRTETSDFYIDLVFYNYILKCFVLVELKTDKLTHQDIGQLDMYVRMYDDLQKQPSDNPTIGLLLCTETDSVVAKYSVLNDNAQLFASKYVHYLPSEEELVREIENQKIAFEQQFSG</sequence>
<dbReference type="RefSeq" id="WP_047976836.1">
    <property type="nucleotide sequence ID" value="NZ_JWIZ01000030.1"/>
</dbReference>
<comment type="caution">
    <text evidence="3">The sequence shown here is derived from an EMBL/GenBank/DDBJ whole genome shotgun (WGS) entry which is preliminary data.</text>
</comment>